<keyword evidence="2" id="KW-0805">Transcription regulation</keyword>
<comment type="similarity">
    <text evidence="1">Belongs to the LysR transcriptional regulatory family.</text>
</comment>
<dbReference type="EMBL" id="FWZX01000002">
    <property type="protein sequence ID" value="SME97971.1"/>
    <property type="molecule type" value="Genomic_DNA"/>
</dbReference>
<dbReference type="GO" id="GO:0006351">
    <property type="term" value="P:DNA-templated transcription"/>
    <property type="evidence" value="ECO:0007669"/>
    <property type="project" value="TreeGrafter"/>
</dbReference>
<feature type="domain" description="HTH lysR-type" evidence="5">
    <location>
        <begin position="1"/>
        <end position="60"/>
    </location>
</feature>
<dbReference type="PANTHER" id="PTHR30537">
    <property type="entry name" value="HTH-TYPE TRANSCRIPTIONAL REGULATOR"/>
    <property type="match status" value="1"/>
</dbReference>
<dbReference type="RefSeq" id="WP_085121206.1">
    <property type="nucleotide sequence ID" value="NZ_FWZX01000002.1"/>
</dbReference>
<dbReference type="InterPro" id="IPR000847">
    <property type="entry name" value="LysR_HTH_N"/>
</dbReference>
<dbReference type="PANTHER" id="PTHR30537:SF5">
    <property type="entry name" value="HTH-TYPE TRANSCRIPTIONAL ACTIVATOR TTDR-RELATED"/>
    <property type="match status" value="1"/>
</dbReference>
<dbReference type="PRINTS" id="PR00039">
    <property type="entry name" value="HTHLYSR"/>
</dbReference>
<dbReference type="InterPro" id="IPR036390">
    <property type="entry name" value="WH_DNA-bd_sf"/>
</dbReference>
<gene>
    <name evidence="6" type="ORF">SAMN05428998_102129</name>
</gene>
<organism evidence="6 7">
    <name type="scientific">Tistlia consotensis USBA 355</name>
    <dbReference type="NCBI Taxonomy" id="560819"/>
    <lineage>
        <taxon>Bacteria</taxon>
        <taxon>Pseudomonadati</taxon>
        <taxon>Pseudomonadota</taxon>
        <taxon>Alphaproteobacteria</taxon>
        <taxon>Rhodospirillales</taxon>
        <taxon>Rhodovibrionaceae</taxon>
        <taxon>Tistlia</taxon>
    </lineage>
</organism>
<dbReference type="InterPro" id="IPR005119">
    <property type="entry name" value="LysR_subst-bd"/>
</dbReference>
<evidence type="ECO:0000313" key="7">
    <source>
        <dbReference type="Proteomes" id="UP000192917"/>
    </source>
</evidence>
<dbReference type="Gene3D" id="1.10.10.10">
    <property type="entry name" value="Winged helix-like DNA-binding domain superfamily/Winged helix DNA-binding domain"/>
    <property type="match status" value="1"/>
</dbReference>
<evidence type="ECO:0000256" key="3">
    <source>
        <dbReference type="ARBA" id="ARBA00023125"/>
    </source>
</evidence>
<dbReference type="Pfam" id="PF03466">
    <property type="entry name" value="LysR_substrate"/>
    <property type="match status" value="1"/>
</dbReference>
<dbReference type="SUPFAM" id="SSF53850">
    <property type="entry name" value="Periplasmic binding protein-like II"/>
    <property type="match status" value="1"/>
</dbReference>
<keyword evidence="4" id="KW-0804">Transcription</keyword>
<dbReference type="InterPro" id="IPR036388">
    <property type="entry name" value="WH-like_DNA-bd_sf"/>
</dbReference>
<dbReference type="FunFam" id="3.40.190.290:FF:000001">
    <property type="entry name" value="Transcriptional regulator, LysR family"/>
    <property type="match status" value="1"/>
</dbReference>
<evidence type="ECO:0000256" key="1">
    <source>
        <dbReference type="ARBA" id="ARBA00009437"/>
    </source>
</evidence>
<dbReference type="STRING" id="560819.SAMN05428998_102129"/>
<dbReference type="Proteomes" id="UP000192917">
    <property type="component" value="Unassembled WGS sequence"/>
</dbReference>
<dbReference type="AlphaFoldDB" id="A0A1Y6B877"/>
<keyword evidence="3 6" id="KW-0238">DNA-binding</keyword>
<protein>
    <submittedName>
        <fullName evidence="6">DNA-binding transcriptional regulator, LysR family</fullName>
    </submittedName>
</protein>
<sequence>MQDHLAAMAVFAQVVESGGFSLAGRQLGLSKSAVSKAVARLEDHLGTRLINRTTRKLSLTEAGRSFYEGCRRMLAEAEAAERAVTHLTDAPRGVLRLNAPMSFGVRHLSPCLGEFMGGYPELEIDLTLEDRRVDLVEEGYDLAIRIGVMPDSSLVARRLGPNPRVICAAPAYLERRGVPTRPEALSGHDCLLYHYQTSGDSWRLRPRRAPDGSGGGEVTVRVKGRLKVNNGDSLREAALAGLGIAHLPAFIICEDLDAGRLVPLLEDYDDVADGGVYAVYPASRNLSPKVRVFIDFLAERFQRRPYWRDGA</sequence>
<dbReference type="PROSITE" id="PS50931">
    <property type="entry name" value="HTH_LYSR"/>
    <property type="match status" value="1"/>
</dbReference>
<keyword evidence="7" id="KW-1185">Reference proteome</keyword>
<dbReference type="FunFam" id="1.10.10.10:FF:000001">
    <property type="entry name" value="LysR family transcriptional regulator"/>
    <property type="match status" value="1"/>
</dbReference>
<proteinExistence type="inferred from homology"/>
<dbReference type="GO" id="GO:0043565">
    <property type="term" value="F:sequence-specific DNA binding"/>
    <property type="evidence" value="ECO:0007669"/>
    <property type="project" value="TreeGrafter"/>
</dbReference>
<evidence type="ECO:0000313" key="6">
    <source>
        <dbReference type="EMBL" id="SME97971.1"/>
    </source>
</evidence>
<reference evidence="6 7" key="1">
    <citation type="submission" date="2017-04" db="EMBL/GenBank/DDBJ databases">
        <authorList>
            <person name="Afonso C.L."/>
            <person name="Miller P.J."/>
            <person name="Scott M.A."/>
            <person name="Spackman E."/>
            <person name="Goraichik I."/>
            <person name="Dimitrov K.M."/>
            <person name="Suarez D.L."/>
            <person name="Swayne D.E."/>
        </authorList>
    </citation>
    <scope>NUCLEOTIDE SEQUENCE [LARGE SCALE GENOMIC DNA]</scope>
    <source>
        <strain evidence="6 7">USBA 355</strain>
    </source>
</reference>
<evidence type="ECO:0000256" key="4">
    <source>
        <dbReference type="ARBA" id="ARBA00023163"/>
    </source>
</evidence>
<name>A0A1Y6B877_9PROT</name>
<evidence type="ECO:0000259" key="5">
    <source>
        <dbReference type="PROSITE" id="PS50931"/>
    </source>
</evidence>
<dbReference type="SUPFAM" id="SSF46785">
    <property type="entry name" value="Winged helix' DNA-binding domain"/>
    <property type="match status" value="1"/>
</dbReference>
<dbReference type="GO" id="GO:0003700">
    <property type="term" value="F:DNA-binding transcription factor activity"/>
    <property type="evidence" value="ECO:0007669"/>
    <property type="project" value="InterPro"/>
</dbReference>
<dbReference type="Pfam" id="PF00126">
    <property type="entry name" value="HTH_1"/>
    <property type="match status" value="1"/>
</dbReference>
<dbReference type="CDD" id="cd08422">
    <property type="entry name" value="PBP2_CrgA_like"/>
    <property type="match status" value="1"/>
</dbReference>
<dbReference type="Gene3D" id="3.40.190.290">
    <property type="match status" value="1"/>
</dbReference>
<evidence type="ECO:0000256" key="2">
    <source>
        <dbReference type="ARBA" id="ARBA00023015"/>
    </source>
</evidence>
<accession>A0A1Y6B877</accession>
<dbReference type="InterPro" id="IPR058163">
    <property type="entry name" value="LysR-type_TF_proteobact-type"/>
</dbReference>